<proteinExistence type="predicted"/>
<accession>A0ABV8AZU2</accession>
<reference evidence="2" key="1">
    <citation type="journal article" date="2019" name="Int. J. Syst. Evol. Microbiol.">
        <title>The Global Catalogue of Microorganisms (GCM) 10K type strain sequencing project: providing services to taxonomists for standard genome sequencing and annotation.</title>
        <authorList>
            <consortium name="The Broad Institute Genomics Platform"/>
            <consortium name="The Broad Institute Genome Sequencing Center for Infectious Disease"/>
            <person name="Wu L."/>
            <person name="Ma J."/>
        </authorList>
    </citation>
    <scope>NUCLEOTIDE SEQUENCE [LARGE SCALE GENOMIC DNA]</scope>
    <source>
        <strain evidence="2">CCUG 61889</strain>
    </source>
</reference>
<evidence type="ECO:0000313" key="1">
    <source>
        <dbReference type="EMBL" id="MFC3882804.1"/>
    </source>
</evidence>
<dbReference type="Proteomes" id="UP001595752">
    <property type="component" value="Unassembled WGS sequence"/>
</dbReference>
<protein>
    <submittedName>
        <fullName evidence="1">Z-ring formation inhibitor MciZ</fullName>
    </submittedName>
</protein>
<dbReference type="InterPro" id="IPR025177">
    <property type="entry name" value="MciZ"/>
</dbReference>
<gene>
    <name evidence="1" type="primary">mciZ</name>
    <name evidence="1" type="ORF">ACFOU2_04515</name>
</gene>
<keyword evidence="2" id="KW-1185">Reference proteome</keyword>
<dbReference type="Pfam" id="PF13072">
    <property type="entry name" value="MciZ"/>
    <property type="match status" value="1"/>
</dbReference>
<dbReference type="EMBL" id="JBHRZT010000020">
    <property type="protein sequence ID" value="MFC3882804.1"/>
    <property type="molecule type" value="Genomic_DNA"/>
</dbReference>
<name>A0ABV8AZU2_9BACI</name>
<dbReference type="RefSeq" id="WP_377912607.1">
    <property type="nucleotide sequence ID" value="NZ_JBHRZT010000020.1"/>
</dbReference>
<organism evidence="1 2">
    <name type="scientific">Bacillus songklensis</name>
    <dbReference type="NCBI Taxonomy" id="1069116"/>
    <lineage>
        <taxon>Bacteria</taxon>
        <taxon>Bacillati</taxon>
        <taxon>Bacillota</taxon>
        <taxon>Bacilli</taxon>
        <taxon>Bacillales</taxon>
        <taxon>Bacillaceae</taxon>
        <taxon>Bacillus</taxon>
    </lineage>
</organism>
<comment type="caution">
    <text evidence="1">The sequence shown here is derived from an EMBL/GenBank/DDBJ whole genome shotgun (WGS) entry which is preliminary data.</text>
</comment>
<sequence>MKVYMMDNRIILVGKAWEIRAKLREYQQKYDSVSNWIESHTTNSPTTKKS</sequence>
<evidence type="ECO:0000313" key="2">
    <source>
        <dbReference type="Proteomes" id="UP001595752"/>
    </source>
</evidence>